<sequence>MLIGLVLGASIGESFSAGLFGILFGLGLAQALQQRQLQAANSALHKELQQLGQRLKRLEQDAAAPAEPLAQAARPAQPASQVAEPPMPAASAPETAAVPADEALQFSLDEISPAAEPVSPANSQPLPERIWRAAPAAPEPAAPRAPAPVAAPREPGFLVQAWGWARDWLLGGNTVLRVGLLLLFLGLAFLLRYATEGMVVPVALRYSAVAASALALLGLGWWLRLRRPGYALLLQGTGVAVLYLTIFAALRLHPLLDSQPAFALLVLVTASACVLAVAQNAQGLAVAAALGGFAAPILTSSGSGNHVALFSYFLLLNAGILSVAWFKAWRLLNLVGFVGTFGIGLAWGWRSYQPELLWSSEPFLVAFFLIYVLIGLLFTRRSLRQAGEAPQEREALLRWSLGRTDYVDATAMFGPPLVGFALQVGLVRHIEFAVAFSALALGGFYLLLALWLRQRAGARALLLTETCLALGVIFASLAIPLGLDAQWTSAAWAVEGAGIYWLGLRQQRRLARLFALLLQLAASLAYLSTLGLASQTVLAGSALGAAMLAGAWLCSYGLLRRHQAALPLWPWEARLQPWLALAGLLCAYLIAPLLLSADFTAMAWALGGLLTLLLGLRLRARVFLCAAFAVQLLGGVLFVGQLDGASSGQGMLASGWSGLLLSLLIGLALIGSMLLASRDALVREDRRLLRGLALVLLAGLLLINLAVLFVLPWRTACAVWAGNGLVILWLALRLQQRAAFVFALLLQGVAGCSFFLAAPLWQVAGQAEAAALAHAGFWTPALLGLAALLGAWRLWRENQHGQAAEWRVSLLQLSWLLLAWGLAWWVFAWVSEIDRLFSGAAQSSALLALAAACAALAGWLAGRLRWAELGLASLLLVPAAWAILAGAAHALYQPAAAWGWLAWLAVGVVHMRNLRQLATQLPGGACSAAHVLGLWLLLLVPTLQLRYLLMQLAEQYNAWRWLGWALLPSLYLLWVARASRLPWPLASYPCEYRLWAAAPLAGLLLVWFWLANAFSGGNADPLPYLPLLNPLELGLLLALSGAALWAWQAGQAWNWPAALYRQGVQGVLGLSLFALATAMVFRSAHHWGDVPYAQPELLRSMLVQAGLSLVWTSIALGLMIAGHLRVRRQWWLLGGLLIGVVVAKLFFVELGNRGGLERIVSFIGVGVLLLVVGYFAPLPPRQDEAPAQGVQG</sequence>
<keyword evidence="3" id="KW-0472">Membrane</keyword>
<keyword evidence="5" id="KW-1185">Reference proteome</keyword>
<dbReference type="Pfam" id="PF10101">
    <property type="entry name" value="DUF2339"/>
    <property type="match status" value="2"/>
</dbReference>
<evidence type="ECO:0000313" key="4">
    <source>
        <dbReference type="EMBL" id="GGH94083.1"/>
    </source>
</evidence>
<feature type="transmembrane region" description="Helical" evidence="3">
    <location>
        <begin position="739"/>
        <end position="763"/>
    </location>
</feature>
<evidence type="ECO:0000256" key="1">
    <source>
        <dbReference type="SAM" id="Coils"/>
    </source>
</evidence>
<feature type="transmembrane region" description="Helical" evidence="3">
    <location>
        <begin position="1059"/>
        <end position="1081"/>
    </location>
</feature>
<gene>
    <name evidence="4" type="ORF">GCM10007363_20200</name>
</gene>
<feature type="transmembrane region" description="Helical" evidence="3">
    <location>
        <begin position="1130"/>
        <end position="1147"/>
    </location>
</feature>
<feature type="transmembrane region" description="Helical" evidence="3">
    <location>
        <begin position="897"/>
        <end position="914"/>
    </location>
</feature>
<feature type="transmembrane region" description="Helical" evidence="3">
    <location>
        <begin position="406"/>
        <end position="426"/>
    </location>
</feature>
<name>A0ABQ2AMK7_9PSED</name>
<feature type="transmembrane region" description="Helical" evidence="3">
    <location>
        <begin position="1030"/>
        <end position="1047"/>
    </location>
</feature>
<evidence type="ECO:0008006" key="6">
    <source>
        <dbReference type="Google" id="ProtNLM"/>
    </source>
</evidence>
<keyword evidence="3" id="KW-0812">Transmembrane</keyword>
<feature type="transmembrane region" description="Helical" evidence="3">
    <location>
        <begin position="331"/>
        <end position="350"/>
    </location>
</feature>
<feature type="transmembrane region" description="Helical" evidence="3">
    <location>
        <begin position="775"/>
        <end position="795"/>
    </location>
</feature>
<evidence type="ECO:0000256" key="3">
    <source>
        <dbReference type="SAM" id="Phobius"/>
    </source>
</evidence>
<feature type="transmembrane region" description="Helical" evidence="3">
    <location>
        <begin position="713"/>
        <end position="732"/>
    </location>
</feature>
<keyword evidence="3" id="KW-1133">Transmembrane helix</keyword>
<feature type="transmembrane region" description="Helical" evidence="3">
    <location>
        <begin position="1159"/>
        <end position="1176"/>
    </location>
</feature>
<dbReference type="PANTHER" id="PTHR38434">
    <property type="entry name" value="BLL2549 PROTEIN"/>
    <property type="match status" value="1"/>
</dbReference>
<feature type="transmembrane region" description="Helical" evidence="3">
    <location>
        <begin position="485"/>
        <end position="503"/>
    </location>
</feature>
<feature type="transmembrane region" description="Helical" evidence="3">
    <location>
        <begin position="961"/>
        <end position="980"/>
    </location>
</feature>
<feature type="transmembrane region" description="Helical" evidence="3">
    <location>
        <begin position="510"/>
        <end position="532"/>
    </location>
</feature>
<feature type="transmembrane region" description="Helical" evidence="3">
    <location>
        <begin position="921"/>
        <end position="941"/>
    </location>
</feature>
<feature type="transmembrane region" description="Helical" evidence="3">
    <location>
        <begin position="601"/>
        <end position="616"/>
    </location>
</feature>
<feature type="transmembrane region" description="Helical" evidence="3">
    <location>
        <begin position="1101"/>
        <end position="1121"/>
    </location>
</feature>
<dbReference type="InterPro" id="IPR019286">
    <property type="entry name" value="DUF2339_TM"/>
</dbReference>
<feature type="transmembrane region" description="Helical" evidence="3">
    <location>
        <begin position="807"/>
        <end position="827"/>
    </location>
</feature>
<feature type="region of interest" description="Disordered" evidence="2">
    <location>
        <begin position="67"/>
        <end position="96"/>
    </location>
</feature>
<feature type="transmembrane region" description="Helical" evidence="3">
    <location>
        <begin position="869"/>
        <end position="891"/>
    </location>
</feature>
<feature type="transmembrane region" description="Helical" evidence="3">
    <location>
        <begin position="175"/>
        <end position="194"/>
    </location>
</feature>
<evidence type="ECO:0000256" key="2">
    <source>
        <dbReference type="SAM" id="MobiDB-lite"/>
    </source>
</evidence>
<feature type="transmembrane region" description="Helical" evidence="3">
    <location>
        <begin position="206"/>
        <end position="223"/>
    </location>
</feature>
<feature type="transmembrane region" description="Helical" evidence="3">
    <location>
        <begin position="992"/>
        <end position="1010"/>
    </location>
</feature>
<protein>
    <recommendedName>
        <fullName evidence="6">DUF2339 domain-containing protein</fullName>
    </recommendedName>
</protein>
<reference evidence="5" key="1">
    <citation type="journal article" date="2019" name="Int. J. Syst. Evol. Microbiol.">
        <title>The Global Catalogue of Microorganisms (GCM) 10K type strain sequencing project: providing services to taxonomists for standard genome sequencing and annotation.</title>
        <authorList>
            <consortium name="The Broad Institute Genomics Platform"/>
            <consortium name="The Broad Institute Genome Sequencing Center for Infectious Disease"/>
            <person name="Wu L."/>
            <person name="Ma J."/>
        </authorList>
    </citation>
    <scope>NUCLEOTIDE SEQUENCE [LARGE SCALE GENOMIC DNA]</scope>
    <source>
        <strain evidence="5">CCM 8778</strain>
    </source>
</reference>
<feature type="transmembrane region" description="Helical" evidence="3">
    <location>
        <begin position="258"/>
        <end position="277"/>
    </location>
</feature>
<feature type="transmembrane region" description="Helical" evidence="3">
    <location>
        <begin position="839"/>
        <end position="862"/>
    </location>
</feature>
<feature type="transmembrane region" description="Helical" evidence="3">
    <location>
        <begin position="284"/>
        <end position="301"/>
    </location>
</feature>
<feature type="transmembrane region" description="Helical" evidence="3">
    <location>
        <begin position="432"/>
        <end position="453"/>
    </location>
</feature>
<feature type="transmembrane region" description="Helical" evidence="3">
    <location>
        <begin position="688"/>
        <end position="707"/>
    </location>
</feature>
<feature type="transmembrane region" description="Helical" evidence="3">
    <location>
        <begin position="654"/>
        <end position="676"/>
    </location>
</feature>
<feature type="transmembrane region" description="Helical" evidence="3">
    <location>
        <begin position="6"/>
        <end position="29"/>
    </location>
</feature>
<feature type="transmembrane region" description="Helical" evidence="3">
    <location>
        <begin position="230"/>
        <end position="252"/>
    </location>
</feature>
<feature type="transmembrane region" description="Helical" evidence="3">
    <location>
        <begin position="460"/>
        <end position="479"/>
    </location>
</feature>
<accession>A0ABQ2AMK7</accession>
<proteinExistence type="predicted"/>
<feature type="transmembrane region" description="Helical" evidence="3">
    <location>
        <begin position="538"/>
        <end position="558"/>
    </location>
</feature>
<organism evidence="4 5">
    <name type="scientific">Pseudomonas fluvialis</name>
    <dbReference type="NCBI Taxonomy" id="1793966"/>
    <lineage>
        <taxon>Bacteria</taxon>
        <taxon>Pseudomonadati</taxon>
        <taxon>Pseudomonadota</taxon>
        <taxon>Gammaproteobacteria</taxon>
        <taxon>Pseudomonadales</taxon>
        <taxon>Pseudomonadaceae</taxon>
        <taxon>Pseudomonas</taxon>
    </lineage>
</organism>
<feature type="coiled-coil region" evidence="1">
    <location>
        <begin position="34"/>
        <end position="61"/>
    </location>
</feature>
<feature type="transmembrane region" description="Helical" evidence="3">
    <location>
        <begin position="362"/>
        <end position="379"/>
    </location>
</feature>
<comment type="caution">
    <text evidence="4">The sequence shown here is derived from an EMBL/GenBank/DDBJ whole genome shotgun (WGS) entry which is preliminary data.</text>
</comment>
<dbReference type="PANTHER" id="PTHR38434:SF1">
    <property type="entry name" value="BLL2549 PROTEIN"/>
    <property type="match status" value="1"/>
</dbReference>
<keyword evidence="1" id="KW-0175">Coiled coil</keyword>
<dbReference type="EMBL" id="BMDE01000005">
    <property type="protein sequence ID" value="GGH94083.1"/>
    <property type="molecule type" value="Genomic_DNA"/>
</dbReference>
<dbReference type="Proteomes" id="UP000655550">
    <property type="component" value="Unassembled WGS sequence"/>
</dbReference>
<feature type="transmembrane region" description="Helical" evidence="3">
    <location>
        <begin position="578"/>
        <end position="595"/>
    </location>
</feature>
<feature type="transmembrane region" description="Helical" evidence="3">
    <location>
        <begin position="623"/>
        <end position="642"/>
    </location>
</feature>
<feature type="transmembrane region" description="Helical" evidence="3">
    <location>
        <begin position="307"/>
        <end position="326"/>
    </location>
</feature>
<evidence type="ECO:0000313" key="5">
    <source>
        <dbReference type="Proteomes" id="UP000655550"/>
    </source>
</evidence>